<keyword evidence="2" id="KW-0547">Nucleotide-binding</keyword>
<keyword evidence="3 6" id="KW-0067">ATP-binding</keyword>
<dbReference type="AlphaFoldDB" id="A0A7C4NL11"/>
<feature type="domain" description="ABC transporter" evidence="4">
    <location>
        <begin position="2"/>
        <end position="252"/>
    </location>
</feature>
<dbReference type="InterPro" id="IPR027417">
    <property type="entry name" value="P-loop_NTPase"/>
</dbReference>
<reference evidence="6" key="1">
    <citation type="journal article" date="2020" name="mSystems">
        <title>Genome- and Community-Level Interaction Insights into Carbon Utilization and Element Cycling Functions of Hydrothermarchaeota in Hydrothermal Sediment.</title>
        <authorList>
            <person name="Zhou Z."/>
            <person name="Liu Y."/>
            <person name="Xu W."/>
            <person name="Pan J."/>
            <person name="Luo Z.H."/>
            <person name="Li M."/>
        </authorList>
    </citation>
    <scope>NUCLEOTIDE SEQUENCE [LARGE SCALE GENOMIC DNA]</scope>
    <source>
        <strain evidence="6">SpSt-637</strain>
        <strain evidence="5">SpSt-667</strain>
    </source>
</reference>
<dbReference type="PANTHER" id="PTHR43230:SF3">
    <property type="entry name" value="ABC-TYPE DIPEPTIDE_OLIGOPEPTIDE TRANSPORT SYSTEM, ATPASE COMPONENT"/>
    <property type="match status" value="1"/>
</dbReference>
<dbReference type="GO" id="GO:0005524">
    <property type="term" value="F:ATP binding"/>
    <property type="evidence" value="ECO:0007669"/>
    <property type="project" value="UniProtKB-KW"/>
</dbReference>
<dbReference type="GO" id="GO:0016887">
    <property type="term" value="F:ATP hydrolysis activity"/>
    <property type="evidence" value="ECO:0007669"/>
    <property type="project" value="InterPro"/>
</dbReference>
<dbReference type="GO" id="GO:0015833">
    <property type="term" value="P:peptide transport"/>
    <property type="evidence" value="ECO:0007669"/>
    <property type="project" value="InterPro"/>
</dbReference>
<protein>
    <submittedName>
        <fullName evidence="6">ABC transporter ATP-binding protein</fullName>
    </submittedName>
</protein>
<evidence type="ECO:0000256" key="3">
    <source>
        <dbReference type="ARBA" id="ARBA00022840"/>
    </source>
</evidence>
<dbReference type="InterPro" id="IPR003439">
    <property type="entry name" value="ABC_transporter-like_ATP-bd"/>
</dbReference>
<gene>
    <name evidence="6" type="ORF">ENU08_03905</name>
    <name evidence="5" type="ORF">ENU41_01330</name>
</gene>
<dbReference type="InterPro" id="IPR017871">
    <property type="entry name" value="ABC_transporter-like_CS"/>
</dbReference>
<organism evidence="6">
    <name type="scientific">Ignisphaera aggregans</name>
    <dbReference type="NCBI Taxonomy" id="334771"/>
    <lineage>
        <taxon>Archaea</taxon>
        <taxon>Thermoproteota</taxon>
        <taxon>Thermoprotei</taxon>
        <taxon>Desulfurococcales</taxon>
        <taxon>Desulfurococcaceae</taxon>
        <taxon>Ignisphaera</taxon>
    </lineage>
</organism>
<sequence length="266" mass="30078">MLEVRNLTKIYESGLIKKQYIVAVDDISFEVRKGEIVALVGESGSGKSTTAKIILRLIPPTSGIIKFEGKDIWKDLSSKEELMEYWKNAQPVPQDPYSAFNPSYKIDRALHQALRLIGVDPQDDVGKRLIIESLKQVGLEPSEVLGKYPHQLSGGQRQRILIARCFIVKPKLVVADEPVSMIDASLRGEIMKLIVDLRDIYGTSVIFITHDMNLASALADRIFVMYKGKIIEEGKPDEVIRNPKHEYTRMLIGSIPSIYLKWRDVE</sequence>
<proteinExistence type="predicted"/>
<dbReference type="InterPro" id="IPR013563">
    <property type="entry name" value="Oligopep_ABC_C"/>
</dbReference>
<evidence type="ECO:0000259" key="4">
    <source>
        <dbReference type="PROSITE" id="PS50893"/>
    </source>
</evidence>
<dbReference type="EMBL" id="DTCK01000010">
    <property type="protein sequence ID" value="HGQ35307.1"/>
    <property type="molecule type" value="Genomic_DNA"/>
</dbReference>
<dbReference type="InterPro" id="IPR003593">
    <property type="entry name" value="AAA+_ATPase"/>
</dbReference>
<dbReference type="EMBL" id="DTBD01000027">
    <property type="protein sequence ID" value="HGQ64369.1"/>
    <property type="molecule type" value="Genomic_DNA"/>
</dbReference>
<name>A0A7C4NL11_9CREN</name>
<accession>A0A7C4NL11</accession>
<dbReference type="Pfam" id="PF08352">
    <property type="entry name" value="oligo_HPY"/>
    <property type="match status" value="1"/>
</dbReference>
<evidence type="ECO:0000256" key="1">
    <source>
        <dbReference type="ARBA" id="ARBA00022448"/>
    </source>
</evidence>
<evidence type="ECO:0000313" key="5">
    <source>
        <dbReference type="EMBL" id="HGQ35307.1"/>
    </source>
</evidence>
<dbReference type="SUPFAM" id="SSF52540">
    <property type="entry name" value="P-loop containing nucleoside triphosphate hydrolases"/>
    <property type="match status" value="1"/>
</dbReference>
<dbReference type="Pfam" id="PF00005">
    <property type="entry name" value="ABC_tran"/>
    <property type="match status" value="1"/>
</dbReference>
<dbReference type="PROSITE" id="PS00211">
    <property type="entry name" value="ABC_TRANSPORTER_1"/>
    <property type="match status" value="1"/>
</dbReference>
<keyword evidence="1" id="KW-0813">Transport</keyword>
<dbReference type="PROSITE" id="PS50893">
    <property type="entry name" value="ABC_TRANSPORTER_2"/>
    <property type="match status" value="1"/>
</dbReference>
<dbReference type="Gene3D" id="3.40.50.300">
    <property type="entry name" value="P-loop containing nucleotide triphosphate hydrolases"/>
    <property type="match status" value="1"/>
</dbReference>
<dbReference type="SMART" id="SM00382">
    <property type="entry name" value="AAA"/>
    <property type="match status" value="1"/>
</dbReference>
<evidence type="ECO:0000256" key="2">
    <source>
        <dbReference type="ARBA" id="ARBA00022741"/>
    </source>
</evidence>
<evidence type="ECO:0000313" key="6">
    <source>
        <dbReference type="EMBL" id="HGQ64369.1"/>
    </source>
</evidence>
<dbReference type="CDD" id="cd03257">
    <property type="entry name" value="ABC_NikE_OppD_transporters"/>
    <property type="match status" value="1"/>
</dbReference>
<comment type="caution">
    <text evidence="6">The sequence shown here is derived from an EMBL/GenBank/DDBJ whole genome shotgun (WGS) entry which is preliminary data.</text>
</comment>
<dbReference type="PANTHER" id="PTHR43230">
    <property type="entry name" value="ABC-TYPE DIPEPTIDE/OLIGOPEPTIDE TRANSPORT SYSTEM, ATPASE COMPONENT"/>
    <property type="match status" value="1"/>
</dbReference>